<sequence>MTPPARPHLTLSVLGGATPTEFAVAQLPPEAPLPPLGGEFFSLTRTAEELSLLCEAAHLPPGVRHQAGWAALKLHGPFDFGLTGILTAVLEPLREAGVGIFALSTFDTDYVLVPAARLPDALAALRGAGHTVEE</sequence>
<dbReference type="RefSeq" id="WP_152871827.1">
    <property type="nucleotide sequence ID" value="NZ_WBSL01000006.1"/>
</dbReference>
<dbReference type="Pfam" id="PF21631">
    <property type="entry name" value="A9CJY8-like_N"/>
    <property type="match status" value="1"/>
</dbReference>
<evidence type="ECO:0000313" key="3">
    <source>
        <dbReference type="EMBL" id="MPY67495.1"/>
    </source>
</evidence>
<organism evidence="3 4">
    <name type="scientific">Deinococcus terrestris</name>
    <dbReference type="NCBI Taxonomy" id="2651870"/>
    <lineage>
        <taxon>Bacteria</taxon>
        <taxon>Thermotogati</taxon>
        <taxon>Deinococcota</taxon>
        <taxon>Deinococci</taxon>
        <taxon>Deinococcales</taxon>
        <taxon>Deinococcaceae</taxon>
        <taxon>Deinococcus</taxon>
    </lineage>
</organism>
<feature type="domain" description="CASTOR ACT" evidence="1">
    <location>
        <begin position="66"/>
        <end position="126"/>
    </location>
</feature>
<protein>
    <submittedName>
        <fullName evidence="3">ACT domain-containing protein</fullName>
    </submittedName>
</protein>
<dbReference type="InterPro" id="IPR045865">
    <property type="entry name" value="ACT-like_dom_sf"/>
</dbReference>
<dbReference type="InterPro" id="IPR049447">
    <property type="entry name" value="A9CJY8-like_N"/>
</dbReference>
<dbReference type="InterPro" id="IPR027795">
    <property type="entry name" value="CASTOR_ACT_dom"/>
</dbReference>
<evidence type="ECO:0000259" key="2">
    <source>
        <dbReference type="Pfam" id="PF21631"/>
    </source>
</evidence>
<accession>A0A7X1TS63</accession>
<feature type="domain" description="A9CJY8-like N-terminal" evidence="2">
    <location>
        <begin position="21"/>
        <end position="60"/>
    </location>
</feature>
<dbReference type="Pfam" id="PF13840">
    <property type="entry name" value="ACT_7"/>
    <property type="match status" value="1"/>
</dbReference>
<dbReference type="InterPro" id="IPR051719">
    <property type="entry name" value="CASTOR_mTORC1"/>
</dbReference>
<evidence type="ECO:0000313" key="4">
    <source>
        <dbReference type="Proteomes" id="UP000484842"/>
    </source>
</evidence>
<comment type="caution">
    <text evidence="3">The sequence shown here is derived from an EMBL/GenBank/DDBJ whole genome shotgun (WGS) entry which is preliminary data.</text>
</comment>
<name>A0A7X1TS63_9DEIO</name>
<proteinExistence type="predicted"/>
<evidence type="ECO:0000259" key="1">
    <source>
        <dbReference type="Pfam" id="PF13840"/>
    </source>
</evidence>
<dbReference type="Gene3D" id="3.30.2130.10">
    <property type="entry name" value="VC0802-like"/>
    <property type="match status" value="1"/>
</dbReference>
<reference evidence="3 4" key="1">
    <citation type="submission" date="2019-10" db="EMBL/GenBank/DDBJ databases">
        <title>Deinococcus sp. isolated from soil.</title>
        <authorList>
            <person name="Li Y."/>
            <person name="Wang J."/>
        </authorList>
    </citation>
    <scope>NUCLEOTIDE SEQUENCE [LARGE SCALE GENOMIC DNA]</scope>
    <source>
        <strain evidence="3 4">SDU3-2</strain>
    </source>
</reference>
<dbReference type="Proteomes" id="UP000484842">
    <property type="component" value="Unassembled WGS sequence"/>
</dbReference>
<keyword evidence="4" id="KW-1185">Reference proteome</keyword>
<gene>
    <name evidence="3" type="ORF">F8S09_12505</name>
</gene>
<dbReference type="EMBL" id="WBSL01000006">
    <property type="protein sequence ID" value="MPY67495.1"/>
    <property type="molecule type" value="Genomic_DNA"/>
</dbReference>
<dbReference type="PANTHER" id="PTHR31131">
    <property type="entry name" value="CHROMOSOME 1, WHOLE GENOME SHOTGUN SEQUENCE"/>
    <property type="match status" value="1"/>
</dbReference>
<dbReference type="SUPFAM" id="SSF55021">
    <property type="entry name" value="ACT-like"/>
    <property type="match status" value="2"/>
</dbReference>
<dbReference type="AlphaFoldDB" id="A0A7X1TS63"/>
<dbReference type="PANTHER" id="PTHR31131:SF6">
    <property type="entry name" value="CASTOR ACT DOMAIN-CONTAINING PROTEIN"/>
    <property type="match status" value="1"/>
</dbReference>